<dbReference type="SUPFAM" id="SSF54427">
    <property type="entry name" value="NTF2-like"/>
    <property type="match status" value="1"/>
</dbReference>
<evidence type="ECO:0000259" key="1">
    <source>
        <dbReference type="Pfam" id="PF17775"/>
    </source>
</evidence>
<dbReference type="Proteomes" id="UP001222275">
    <property type="component" value="Chromosome"/>
</dbReference>
<dbReference type="InterPro" id="IPR004027">
    <property type="entry name" value="SEC_C_motif"/>
</dbReference>
<keyword evidence="3" id="KW-1185">Reference proteome</keyword>
<feature type="domain" description="YchJ-like middle NTF2-like" evidence="1">
    <location>
        <begin position="44"/>
        <end position="139"/>
    </location>
</feature>
<name>A0ABY8CCL1_9GAMM</name>
<proteinExistence type="predicted"/>
<dbReference type="InterPro" id="IPR048469">
    <property type="entry name" value="YchJ-like_M"/>
</dbReference>
<sequence length="143" mass="16826">MSILIDSNNTEKTITPDVDCPCGSDSKYSDCCLPFHKYEKFPATAEQLMKSRFSAFELHFNDYLMRTWDETTRPGNIEFTPGLHWTKLVINGRKKGRKKDREGWVTFVAYYQVGAEEGFLHEKSFFRRNENEHWQYVDGEIKP</sequence>
<dbReference type="InterPro" id="IPR032710">
    <property type="entry name" value="NTF2-like_dom_sf"/>
</dbReference>
<dbReference type="EMBL" id="CP102381">
    <property type="protein sequence ID" value="WEJ63731.1"/>
    <property type="molecule type" value="Genomic_DNA"/>
</dbReference>
<dbReference type="Gene3D" id="3.10.450.50">
    <property type="match status" value="1"/>
</dbReference>
<organism evidence="2 3">
    <name type="scientific">Thiomicrorhabdus lithotrophica</name>
    <dbReference type="NCBI Taxonomy" id="2949997"/>
    <lineage>
        <taxon>Bacteria</taxon>
        <taxon>Pseudomonadati</taxon>
        <taxon>Pseudomonadota</taxon>
        <taxon>Gammaproteobacteria</taxon>
        <taxon>Thiotrichales</taxon>
        <taxon>Piscirickettsiaceae</taxon>
        <taxon>Thiomicrorhabdus</taxon>
    </lineage>
</organism>
<evidence type="ECO:0000313" key="3">
    <source>
        <dbReference type="Proteomes" id="UP001222275"/>
    </source>
</evidence>
<evidence type="ECO:0000313" key="2">
    <source>
        <dbReference type="EMBL" id="WEJ63731.1"/>
    </source>
</evidence>
<reference evidence="2 3" key="1">
    <citation type="submission" date="2022-06" db="EMBL/GenBank/DDBJ databases">
        <title>Thiomicrohabdus sp. nov, an obligately chemolithoautotrophic, sulfur-oxidizing bacterium isolated from beach of Guanyin Mountain. Amoy.</title>
        <authorList>
            <person name="Zhu H."/>
        </authorList>
    </citation>
    <scope>NUCLEOTIDE SEQUENCE [LARGE SCALE GENOMIC DNA]</scope>
    <source>
        <strain evidence="2 3">XGS-01</strain>
    </source>
</reference>
<dbReference type="Pfam" id="PF17775">
    <property type="entry name" value="YchJ_M-like"/>
    <property type="match status" value="1"/>
</dbReference>
<gene>
    <name evidence="2" type="ORF">NR989_05640</name>
</gene>
<dbReference type="Pfam" id="PF02810">
    <property type="entry name" value="SEC-C"/>
    <property type="match status" value="1"/>
</dbReference>
<dbReference type="RefSeq" id="WP_275595987.1">
    <property type="nucleotide sequence ID" value="NZ_CP102381.1"/>
</dbReference>
<accession>A0ABY8CCL1</accession>
<protein>
    <submittedName>
        <fullName evidence="2">YchJ family metal-binding protein</fullName>
    </submittedName>
</protein>